<dbReference type="InterPro" id="IPR011611">
    <property type="entry name" value="PfkB_dom"/>
</dbReference>
<evidence type="ECO:0000259" key="1">
    <source>
        <dbReference type="Pfam" id="PF00294"/>
    </source>
</evidence>
<gene>
    <name evidence="2" type="ORF">QYE77_14000</name>
</gene>
<dbReference type="InterPro" id="IPR029056">
    <property type="entry name" value="Ribokinase-like"/>
</dbReference>
<evidence type="ECO:0000313" key="2">
    <source>
        <dbReference type="EMBL" id="MDT8899375.1"/>
    </source>
</evidence>
<dbReference type="PANTHER" id="PTHR47098:SF2">
    <property type="entry name" value="PROTEIN MAK32"/>
    <property type="match status" value="1"/>
</dbReference>
<protein>
    <submittedName>
        <fullName evidence="2">PfkB family carbohydrate kinase</fullName>
    </submittedName>
</protein>
<organism evidence="2 3">
    <name type="scientific">Thermanaerothrix solaris</name>
    <dbReference type="NCBI Taxonomy" id="3058434"/>
    <lineage>
        <taxon>Bacteria</taxon>
        <taxon>Bacillati</taxon>
        <taxon>Chloroflexota</taxon>
        <taxon>Anaerolineae</taxon>
        <taxon>Anaerolineales</taxon>
        <taxon>Anaerolineaceae</taxon>
        <taxon>Thermanaerothrix</taxon>
    </lineage>
</organism>
<feature type="domain" description="Carbohydrate kinase PfkB" evidence="1">
    <location>
        <begin position="124"/>
        <end position="279"/>
    </location>
</feature>
<sequence>MFLSIGVVILDDIVLPDGQTRMSVLGGGATHAAMGMRLWEDQVGLLVILGESFPLDLKAQLAQTFAPSGLLSQPYPTLRAWQVFDRDGTRHEVFRVDPRWVRRSVPLPEDWPSDFHQVQGVHLHCAPEDVPRWASFLRSQGDVVLLWEPWDPFCVPQNREQFAAYLAWVDIVSPNLGEARALTGQYEPREVMAALFALGAKIVALRMGEQGSLVGKSRGEVLAIPAITPGQIVDVTGAGNAYCGGFVVGWARYHDLYRAGLMGAISASMALEQLGAVYDWQSARPQAHKLLEEYLASS</sequence>
<proteinExistence type="predicted"/>
<dbReference type="GO" id="GO:0016301">
    <property type="term" value="F:kinase activity"/>
    <property type="evidence" value="ECO:0007669"/>
    <property type="project" value="UniProtKB-KW"/>
</dbReference>
<evidence type="ECO:0000313" key="3">
    <source>
        <dbReference type="Proteomes" id="UP001254165"/>
    </source>
</evidence>
<dbReference type="Gene3D" id="3.40.1190.20">
    <property type="match status" value="1"/>
</dbReference>
<name>A0ABU3NRC3_9CHLR</name>
<reference evidence="2 3" key="1">
    <citation type="submission" date="2023-07" db="EMBL/GenBank/DDBJ databases">
        <title>Novel species of Thermanaerothrix with wide hydrolytic capabilities.</title>
        <authorList>
            <person name="Zayulina K.S."/>
            <person name="Podosokorskaya O.A."/>
            <person name="Elcheninov A.G."/>
        </authorList>
    </citation>
    <scope>NUCLEOTIDE SEQUENCE [LARGE SCALE GENOMIC DNA]</scope>
    <source>
        <strain evidence="2 3">4228-RoL</strain>
    </source>
</reference>
<comment type="caution">
    <text evidence="2">The sequence shown here is derived from an EMBL/GenBank/DDBJ whole genome shotgun (WGS) entry which is preliminary data.</text>
</comment>
<dbReference type="EMBL" id="JAUHMF010000002">
    <property type="protein sequence ID" value="MDT8899375.1"/>
    <property type="molecule type" value="Genomic_DNA"/>
</dbReference>
<keyword evidence="2" id="KW-0808">Transferase</keyword>
<dbReference type="SUPFAM" id="SSF53613">
    <property type="entry name" value="Ribokinase-like"/>
    <property type="match status" value="1"/>
</dbReference>
<dbReference type="Pfam" id="PF00294">
    <property type="entry name" value="PfkB"/>
    <property type="match status" value="1"/>
</dbReference>
<dbReference type="Proteomes" id="UP001254165">
    <property type="component" value="Unassembled WGS sequence"/>
</dbReference>
<keyword evidence="2" id="KW-0418">Kinase</keyword>
<dbReference type="RefSeq" id="WP_315626069.1">
    <property type="nucleotide sequence ID" value="NZ_JAUHMF010000002.1"/>
</dbReference>
<keyword evidence="3" id="KW-1185">Reference proteome</keyword>
<dbReference type="PANTHER" id="PTHR47098">
    <property type="entry name" value="PROTEIN MAK32"/>
    <property type="match status" value="1"/>
</dbReference>
<accession>A0ABU3NRC3</accession>